<feature type="transmembrane region" description="Helical" evidence="6">
    <location>
        <begin position="235"/>
        <end position="256"/>
    </location>
</feature>
<dbReference type="GO" id="GO:0016020">
    <property type="term" value="C:membrane"/>
    <property type="evidence" value="ECO:0007669"/>
    <property type="project" value="UniProtKB-SubCell"/>
</dbReference>
<dbReference type="Proteomes" id="UP001175271">
    <property type="component" value="Unassembled WGS sequence"/>
</dbReference>
<dbReference type="EMBL" id="JAUCMV010000002">
    <property type="protein sequence ID" value="KAK0416668.1"/>
    <property type="molecule type" value="Genomic_DNA"/>
</dbReference>
<dbReference type="Pfam" id="PF07264">
    <property type="entry name" value="EI24"/>
    <property type="match status" value="1"/>
</dbReference>
<evidence type="ECO:0000256" key="4">
    <source>
        <dbReference type="ARBA" id="ARBA00022989"/>
    </source>
</evidence>
<feature type="transmembrane region" description="Helical" evidence="6">
    <location>
        <begin position="158"/>
        <end position="182"/>
    </location>
</feature>
<dbReference type="InterPro" id="IPR059112">
    <property type="entry name" value="CysZ/EI24"/>
</dbReference>
<evidence type="ECO:0000256" key="1">
    <source>
        <dbReference type="ARBA" id="ARBA00004141"/>
    </source>
</evidence>
<evidence type="ECO:0000313" key="7">
    <source>
        <dbReference type="EMBL" id="KAK0416668.1"/>
    </source>
</evidence>
<feature type="transmembrane region" description="Helical" evidence="6">
    <location>
        <begin position="124"/>
        <end position="146"/>
    </location>
</feature>
<evidence type="ECO:0008006" key="9">
    <source>
        <dbReference type="Google" id="ProtNLM"/>
    </source>
</evidence>
<comment type="similarity">
    <text evidence="2">Belongs to the EI24 family.</text>
</comment>
<dbReference type="PANTHER" id="PTHR21389:SF0">
    <property type="entry name" value="ETOPOSIDE-INDUCED PROTEIN 2.4 HOMOLOG"/>
    <property type="match status" value="1"/>
</dbReference>
<feature type="transmembrane region" description="Helical" evidence="6">
    <location>
        <begin position="277"/>
        <end position="293"/>
    </location>
</feature>
<evidence type="ECO:0000256" key="5">
    <source>
        <dbReference type="ARBA" id="ARBA00023136"/>
    </source>
</evidence>
<comment type="subcellular location">
    <subcellularLocation>
        <location evidence="1">Membrane</location>
        <topology evidence="1">Multi-pass membrane protein</topology>
    </subcellularLocation>
</comment>
<dbReference type="AlphaFoldDB" id="A0AA39I4W6"/>
<evidence type="ECO:0000256" key="3">
    <source>
        <dbReference type="ARBA" id="ARBA00022692"/>
    </source>
</evidence>
<proteinExistence type="inferred from homology"/>
<evidence type="ECO:0000256" key="2">
    <source>
        <dbReference type="ARBA" id="ARBA00010970"/>
    </source>
</evidence>
<dbReference type="GO" id="GO:0016236">
    <property type="term" value="P:macroautophagy"/>
    <property type="evidence" value="ECO:0007669"/>
    <property type="project" value="TreeGrafter"/>
</dbReference>
<keyword evidence="4 6" id="KW-1133">Transmembrane helix</keyword>
<keyword evidence="5 6" id="KW-0472">Membrane</keyword>
<keyword evidence="3 6" id="KW-0812">Transmembrane</keyword>
<feature type="transmembrane region" description="Helical" evidence="6">
    <location>
        <begin position="203"/>
        <end position="223"/>
    </location>
</feature>
<sequence length="367" mass="40702">MVSRVAKTVGFQFGRGVWDVVVGLISILLGRIDALAGQVQLQKQRATEAARTPSTPGSRLLQDRMKKQRAAAAVQSESDDSLERHSPAARKQLSPVERFLFKKIPLAREFVCRHGVRFFGQCRFSVFACCLLQALVALLSFATSISPDDGLFLSTVKGVLAVGYLFFRAVGPIICIFLSGDVSNLAHAYRRQCNMPTRQFRDLASISALPADLLVSLFTLYLLGVQVVVLQYVPIPFLSSIVYVFAHSLYLASYAFEYRYMNQGMGQATRYQRIEENWAYYAGFGFPLAMLAFNIPNVIIASCIASAVMPVLIVSAYISEPDENVENVPRLPFSAIPMIISESLSTFISNKLKDQIPGHHKLNTKQN</sequence>
<dbReference type="PANTHER" id="PTHR21389">
    <property type="entry name" value="P53 INDUCED PROTEIN"/>
    <property type="match status" value="1"/>
</dbReference>
<evidence type="ECO:0000313" key="8">
    <source>
        <dbReference type="Proteomes" id="UP001175271"/>
    </source>
</evidence>
<dbReference type="GO" id="GO:0005783">
    <property type="term" value="C:endoplasmic reticulum"/>
    <property type="evidence" value="ECO:0007669"/>
    <property type="project" value="TreeGrafter"/>
</dbReference>
<comment type="caution">
    <text evidence="7">The sequence shown here is derived from an EMBL/GenBank/DDBJ whole genome shotgun (WGS) entry which is preliminary data.</text>
</comment>
<evidence type="ECO:0000256" key="6">
    <source>
        <dbReference type="SAM" id="Phobius"/>
    </source>
</evidence>
<accession>A0AA39I4W6</accession>
<protein>
    <recommendedName>
        <fullName evidence="9">EI24 domain-containing protein</fullName>
    </recommendedName>
</protein>
<keyword evidence="8" id="KW-1185">Reference proteome</keyword>
<reference evidence="7" key="1">
    <citation type="submission" date="2023-06" db="EMBL/GenBank/DDBJ databases">
        <title>Genomic analysis of the entomopathogenic nematode Steinernema hermaphroditum.</title>
        <authorList>
            <person name="Schwarz E.M."/>
            <person name="Heppert J.K."/>
            <person name="Baniya A."/>
            <person name="Schwartz H.T."/>
            <person name="Tan C.-H."/>
            <person name="Antoshechkin I."/>
            <person name="Sternberg P.W."/>
            <person name="Goodrich-Blair H."/>
            <person name="Dillman A.R."/>
        </authorList>
    </citation>
    <scope>NUCLEOTIDE SEQUENCE</scope>
    <source>
        <strain evidence="7">PS9179</strain>
        <tissue evidence="7">Whole animal</tissue>
    </source>
</reference>
<organism evidence="7 8">
    <name type="scientific">Steinernema hermaphroditum</name>
    <dbReference type="NCBI Taxonomy" id="289476"/>
    <lineage>
        <taxon>Eukaryota</taxon>
        <taxon>Metazoa</taxon>
        <taxon>Ecdysozoa</taxon>
        <taxon>Nematoda</taxon>
        <taxon>Chromadorea</taxon>
        <taxon>Rhabditida</taxon>
        <taxon>Tylenchina</taxon>
        <taxon>Panagrolaimomorpha</taxon>
        <taxon>Strongyloidoidea</taxon>
        <taxon>Steinernematidae</taxon>
        <taxon>Steinernema</taxon>
    </lineage>
</organism>
<gene>
    <name evidence="7" type="ORF">QR680_012621</name>
</gene>
<name>A0AA39I4W6_9BILA</name>